<keyword evidence="3 7" id="KW-0227">DNA damage</keyword>
<comment type="function">
    <text evidence="7">Involved in DNA repair and RecF pathway recombination.</text>
</comment>
<name>A0A524RPC8_9CHRO</name>
<evidence type="ECO:0000256" key="1">
    <source>
        <dbReference type="ARBA" id="ARBA00007452"/>
    </source>
</evidence>
<dbReference type="Pfam" id="PF02565">
    <property type="entry name" value="RecO_C"/>
    <property type="match status" value="1"/>
</dbReference>
<dbReference type="InterPro" id="IPR012340">
    <property type="entry name" value="NA-bd_OB-fold"/>
</dbReference>
<dbReference type="EMBL" id="SRMO01000052">
    <property type="protein sequence ID" value="TGG93161.1"/>
    <property type="molecule type" value="Genomic_DNA"/>
</dbReference>
<dbReference type="PANTHER" id="PTHR33991">
    <property type="entry name" value="DNA REPAIR PROTEIN RECO"/>
    <property type="match status" value="1"/>
</dbReference>
<evidence type="ECO:0000256" key="2">
    <source>
        <dbReference type="ARBA" id="ARBA00021310"/>
    </source>
</evidence>
<dbReference type="Gene3D" id="1.20.1440.120">
    <property type="entry name" value="Recombination protein O, C-terminal domain"/>
    <property type="match status" value="1"/>
</dbReference>
<dbReference type="InterPro" id="IPR037278">
    <property type="entry name" value="ARFGAP/RecO"/>
</dbReference>
<organism evidence="9 10">
    <name type="scientific">Aphanocapsa feldmannii 277cV</name>
    <dbReference type="NCBI Taxonomy" id="2507553"/>
    <lineage>
        <taxon>Bacteria</taxon>
        <taxon>Bacillati</taxon>
        <taxon>Cyanobacteriota</taxon>
        <taxon>Cyanophyceae</taxon>
        <taxon>Oscillatoriophycideae</taxon>
        <taxon>Chroococcales</taxon>
        <taxon>Microcystaceae</taxon>
        <taxon>Aphanocapsa</taxon>
    </lineage>
</organism>
<evidence type="ECO:0000256" key="7">
    <source>
        <dbReference type="HAMAP-Rule" id="MF_00201"/>
    </source>
</evidence>
<dbReference type="Proteomes" id="UP000317990">
    <property type="component" value="Unassembled WGS sequence"/>
</dbReference>
<reference evidence="9 10" key="1">
    <citation type="journal article" date="2019" name="mSystems">
        <title>Life at home and on the roam: Genomic adaptions reflect the dual lifestyle of an intracellular, facultative symbiont.</title>
        <authorList>
            <person name="Burgsdorf I."/>
        </authorList>
    </citation>
    <scope>NUCLEOTIDE SEQUENCE [LARGE SCALE GENOMIC DNA]</scope>
    <source>
        <strain evidence="9">277cV</strain>
    </source>
</reference>
<protein>
    <recommendedName>
        <fullName evidence="2 7">DNA repair protein RecO</fullName>
    </recommendedName>
    <alternativeName>
        <fullName evidence="6 7">Recombination protein O</fullName>
    </alternativeName>
</protein>
<evidence type="ECO:0000313" key="9">
    <source>
        <dbReference type="EMBL" id="TGG93161.1"/>
    </source>
</evidence>
<dbReference type="InterPro" id="IPR003717">
    <property type="entry name" value="RecO"/>
</dbReference>
<dbReference type="GO" id="GO:0006302">
    <property type="term" value="P:double-strand break repair"/>
    <property type="evidence" value="ECO:0007669"/>
    <property type="project" value="TreeGrafter"/>
</dbReference>
<sequence length="274" mass="29802">MAQPFVLDVLTLKVSALGEYDRLLTVLSAERGIERLAVPGARRPRSSLAAAAPLCRLLLQVAEGRSLGRVRQLQVIRSYAALGQRLETLAAAQWLAEVCLLLVPSGDSVEGVPQVLLFSWEQLLALADDQELGRECLAQTLQSTVHLLAWGGYGLPLDRCMLTGAPLDPPLGQWDWHCGFYPADGFAIGATAGSLMGLNPSELALLQRLQRERLPRRRNGVLMGPLTVWRRLLRLITAWLQEHLGQAPRSLSLLDAAATAEAGPTGWPGQRPSD</sequence>
<evidence type="ECO:0000313" key="10">
    <source>
        <dbReference type="Proteomes" id="UP000317990"/>
    </source>
</evidence>
<dbReference type="Gene3D" id="2.40.50.140">
    <property type="entry name" value="Nucleic acid-binding proteins"/>
    <property type="match status" value="1"/>
</dbReference>
<evidence type="ECO:0000256" key="6">
    <source>
        <dbReference type="ARBA" id="ARBA00033409"/>
    </source>
</evidence>
<dbReference type="InterPro" id="IPR022572">
    <property type="entry name" value="DNA_rep/recomb_RecO_N"/>
</dbReference>
<comment type="similarity">
    <text evidence="1 7">Belongs to the RecO family.</text>
</comment>
<evidence type="ECO:0000256" key="4">
    <source>
        <dbReference type="ARBA" id="ARBA00023172"/>
    </source>
</evidence>
<keyword evidence="5 7" id="KW-0234">DNA repair</keyword>
<dbReference type="InterPro" id="IPR042242">
    <property type="entry name" value="RecO_C"/>
</dbReference>
<evidence type="ECO:0000256" key="5">
    <source>
        <dbReference type="ARBA" id="ARBA00023204"/>
    </source>
</evidence>
<dbReference type="Pfam" id="PF11967">
    <property type="entry name" value="RecO_N"/>
    <property type="match status" value="1"/>
</dbReference>
<dbReference type="AlphaFoldDB" id="A0A524RPC8"/>
<feature type="domain" description="DNA replication/recombination mediator RecO N-terminal" evidence="8">
    <location>
        <begin position="10"/>
        <end position="79"/>
    </location>
</feature>
<proteinExistence type="inferred from homology"/>
<dbReference type="GO" id="GO:0043590">
    <property type="term" value="C:bacterial nucleoid"/>
    <property type="evidence" value="ECO:0007669"/>
    <property type="project" value="TreeGrafter"/>
</dbReference>
<dbReference type="GO" id="GO:0006310">
    <property type="term" value="P:DNA recombination"/>
    <property type="evidence" value="ECO:0007669"/>
    <property type="project" value="UniProtKB-UniRule"/>
</dbReference>
<keyword evidence="4 7" id="KW-0233">DNA recombination</keyword>
<dbReference type="SUPFAM" id="SSF57863">
    <property type="entry name" value="ArfGap/RecO-like zinc finger"/>
    <property type="match status" value="1"/>
</dbReference>
<evidence type="ECO:0000259" key="8">
    <source>
        <dbReference type="Pfam" id="PF11967"/>
    </source>
</evidence>
<dbReference type="SUPFAM" id="SSF50249">
    <property type="entry name" value="Nucleic acid-binding proteins"/>
    <property type="match status" value="1"/>
</dbReference>
<evidence type="ECO:0000256" key="3">
    <source>
        <dbReference type="ARBA" id="ARBA00022763"/>
    </source>
</evidence>
<dbReference type="PANTHER" id="PTHR33991:SF1">
    <property type="entry name" value="DNA REPAIR PROTEIN RECO"/>
    <property type="match status" value="1"/>
</dbReference>
<dbReference type="HAMAP" id="MF_00201">
    <property type="entry name" value="RecO"/>
    <property type="match status" value="1"/>
</dbReference>
<comment type="caution">
    <text evidence="9">The sequence shown here is derived from an EMBL/GenBank/DDBJ whole genome shotgun (WGS) entry which is preliminary data.</text>
</comment>
<gene>
    <name evidence="7" type="primary">recO</name>
    <name evidence="9" type="ORF">ERJ67_04315</name>
</gene>
<accession>A0A524RPC8</accession>